<gene>
    <name evidence="1" type="ORF">Prudu_016671</name>
</gene>
<protein>
    <submittedName>
        <fullName evidence="1">Pentatricopeptide repeat superfamily protein</fullName>
    </submittedName>
</protein>
<accession>A0A4Y1RN10</accession>
<reference evidence="1" key="1">
    <citation type="journal article" date="2019" name="Science">
        <title>Mutation of a bHLH transcription factor allowed almond domestication.</title>
        <authorList>
            <person name="Sanchez-Perez R."/>
            <person name="Pavan S."/>
            <person name="Mazzeo R."/>
            <person name="Moldovan C."/>
            <person name="Aiese Cigliano R."/>
            <person name="Del Cueto J."/>
            <person name="Ricciardi F."/>
            <person name="Lotti C."/>
            <person name="Ricciardi L."/>
            <person name="Dicenta F."/>
            <person name="Lopez-Marques R.L."/>
            <person name="Lindberg Moller B."/>
        </authorList>
    </citation>
    <scope>NUCLEOTIDE SEQUENCE</scope>
</reference>
<sequence>MLRFLEGSRKQRDQLYLAFRTARAVFLQGLMDLRSPLLLLMVDEESYNWISSRGVDDNMKRIHRITLRVEH</sequence>
<name>A0A4Y1RN10_PRUDU</name>
<evidence type="ECO:0000313" key="1">
    <source>
        <dbReference type="EMBL" id="BBH05318.1"/>
    </source>
</evidence>
<dbReference type="EMBL" id="AP019302">
    <property type="protein sequence ID" value="BBH05318.1"/>
    <property type="molecule type" value="Genomic_DNA"/>
</dbReference>
<organism evidence="1">
    <name type="scientific">Prunus dulcis</name>
    <name type="common">Almond</name>
    <name type="synonym">Amygdalus dulcis</name>
    <dbReference type="NCBI Taxonomy" id="3755"/>
    <lineage>
        <taxon>Eukaryota</taxon>
        <taxon>Viridiplantae</taxon>
        <taxon>Streptophyta</taxon>
        <taxon>Embryophyta</taxon>
        <taxon>Tracheophyta</taxon>
        <taxon>Spermatophyta</taxon>
        <taxon>Magnoliopsida</taxon>
        <taxon>eudicotyledons</taxon>
        <taxon>Gunneridae</taxon>
        <taxon>Pentapetalae</taxon>
        <taxon>rosids</taxon>
        <taxon>fabids</taxon>
        <taxon>Rosales</taxon>
        <taxon>Rosaceae</taxon>
        <taxon>Amygdaloideae</taxon>
        <taxon>Amygdaleae</taxon>
        <taxon>Prunus</taxon>
    </lineage>
</organism>
<proteinExistence type="predicted"/>
<dbReference type="AlphaFoldDB" id="A0A4Y1RN10"/>